<evidence type="ECO:0000313" key="1">
    <source>
        <dbReference type="EMBL" id="GBN83526.1"/>
    </source>
</evidence>
<dbReference type="Proteomes" id="UP000499080">
    <property type="component" value="Unassembled WGS sequence"/>
</dbReference>
<name>A0A4Y2S7I0_ARAVE</name>
<organism evidence="1 2">
    <name type="scientific">Araneus ventricosus</name>
    <name type="common">Orbweaver spider</name>
    <name type="synonym">Epeira ventricosa</name>
    <dbReference type="NCBI Taxonomy" id="182803"/>
    <lineage>
        <taxon>Eukaryota</taxon>
        <taxon>Metazoa</taxon>
        <taxon>Ecdysozoa</taxon>
        <taxon>Arthropoda</taxon>
        <taxon>Chelicerata</taxon>
        <taxon>Arachnida</taxon>
        <taxon>Araneae</taxon>
        <taxon>Araneomorphae</taxon>
        <taxon>Entelegynae</taxon>
        <taxon>Araneoidea</taxon>
        <taxon>Araneidae</taxon>
        <taxon>Araneus</taxon>
    </lineage>
</organism>
<proteinExistence type="predicted"/>
<dbReference type="EMBL" id="BGPR01019990">
    <property type="protein sequence ID" value="GBN83526.1"/>
    <property type="molecule type" value="Genomic_DNA"/>
</dbReference>
<keyword evidence="2" id="KW-1185">Reference proteome</keyword>
<comment type="caution">
    <text evidence="1">The sequence shown here is derived from an EMBL/GenBank/DDBJ whole genome shotgun (WGS) entry which is preliminary data.</text>
</comment>
<protein>
    <submittedName>
        <fullName evidence="1">Uncharacterized protein</fullName>
    </submittedName>
</protein>
<dbReference type="AlphaFoldDB" id="A0A4Y2S7I0"/>
<evidence type="ECO:0000313" key="2">
    <source>
        <dbReference type="Proteomes" id="UP000499080"/>
    </source>
</evidence>
<accession>A0A4Y2S7I0</accession>
<sequence length="118" mass="13377">MMICKDQITGEKAEHKHLKQVTIPIVRKRSIWLFCKALNMEAELAVDLGAKNDNIVQTPVPKVRNPAVLSICKKLGIEAKLELPKNYEMAKPNAIPTVFTKDVYLLCRDLKIKAQMHP</sequence>
<reference evidence="1 2" key="1">
    <citation type="journal article" date="2019" name="Sci. Rep.">
        <title>Orb-weaving spider Araneus ventricosus genome elucidates the spidroin gene catalogue.</title>
        <authorList>
            <person name="Kono N."/>
            <person name="Nakamura H."/>
            <person name="Ohtoshi R."/>
            <person name="Moran D.A.P."/>
            <person name="Shinohara A."/>
            <person name="Yoshida Y."/>
            <person name="Fujiwara M."/>
            <person name="Mori M."/>
            <person name="Tomita M."/>
            <person name="Arakawa K."/>
        </authorList>
    </citation>
    <scope>NUCLEOTIDE SEQUENCE [LARGE SCALE GENOMIC DNA]</scope>
</reference>
<gene>
    <name evidence="1" type="ORF">AVEN_184319_1</name>
</gene>